<feature type="region of interest" description="Disordered" evidence="1">
    <location>
        <begin position="1"/>
        <end position="68"/>
    </location>
</feature>
<dbReference type="Proteomes" id="UP001175226">
    <property type="component" value="Unassembled WGS sequence"/>
</dbReference>
<dbReference type="EMBL" id="JAUEPT010000005">
    <property type="protein sequence ID" value="KAK0451895.1"/>
    <property type="molecule type" value="Genomic_DNA"/>
</dbReference>
<evidence type="ECO:0000313" key="2">
    <source>
        <dbReference type="EMBL" id="KAK0451895.1"/>
    </source>
</evidence>
<evidence type="ECO:0000256" key="1">
    <source>
        <dbReference type="SAM" id="MobiDB-lite"/>
    </source>
</evidence>
<dbReference type="AlphaFoldDB" id="A0AA39MZS1"/>
<accession>A0AA39MZS1</accession>
<evidence type="ECO:0000313" key="3">
    <source>
        <dbReference type="Proteomes" id="UP001175226"/>
    </source>
</evidence>
<gene>
    <name evidence="2" type="ORF">EV421DRAFT_1773676</name>
</gene>
<reference evidence="2" key="1">
    <citation type="submission" date="2023-06" db="EMBL/GenBank/DDBJ databases">
        <authorList>
            <consortium name="Lawrence Berkeley National Laboratory"/>
            <person name="Ahrendt S."/>
            <person name="Sahu N."/>
            <person name="Indic B."/>
            <person name="Wong-Bajracharya J."/>
            <person name="Merenyi Z."/>
            <person name="Ke H.-M."/>
            <person name="Monk M."/>
            <person name="Kocsube S."/>
            <person name="Drula E."/>
            <person name="Lipzen A."/>
            <person name="Balint B."/>
            <person name="Henrissat B."/>
            <person name="Andreopoulos B."/>
            <person name="Martin F.M."/>
            <person name="Harder C.B."/>
            <person name="Rigling D."/>
            <person name="Ford K.L."/>
            <person name="Foster G.D."/>
            <person name="Pangilinan J."/>
            <person name="Papanicolaou A."/>
            <person name="Barry K."/>
            <person name="LaButti K."/>
            <person name="Viragh M."/>
            <person name="Koriabine M."/>
            <person name="Yan M."/>
            <person name="Riley R."/>
            <person name="Champramary S."/>
            <person name="Plett K.L."/>
            <person name="Tsai I.J."/>
            <person name="Slot J."/>
            <person name="Sipos G."/>
            <person name="Plett J."/>
            <person name="Nagy L.G."/>
            <person name="Grigoriev I.V."/>
        </authorList>
    </citation>
    <scope>NUCLEOTIDE SEQUENCE</scope>
    <source>
        <strain evidence="2">FPL87.14</strain>
    </source>
</reference>
<organism evidence="2 3">
    <name type="scientific">Armillaria borealis</name>
    <dbReference type="NCBI Taxonomy" id="47425"/>
    <lineage>
        <taxon>Eukaryota</taxon>
        <taxon>Fungi</taxon>
        <taxon>Dikarya</taxon>
        <taxon>Basidiomycota</taxon>
        <taxon>Agaricomycotina</taxon>
        <taxon>Agaricomycetes</taxon>
        <taxon>Agaricomycetidae</taxon>
        <taxon>Agaricales</taxon>
        <taxon>Marasmiineae</taxon>
        <taxon>Physalacriaceae</taxon>
        <taxon>Armillaria</taxon>
    </lineage>
</organism>
<keyword evidence="3" id="KW-1185">Reference proteome</keyword>
<proteinExistence type="predicted"/>
<feature type="compositionally biased region" description="Basic and acidic residues" evidence="1">
    <location>
        <begin position="24"/>
        <end position="46"/>
    </location>
</feature>
<feature type="compositionally biased region" description="Basic residues" evidence="1">
    <location>
        <begin position="12"/>
        <end position="23"/>
    </location>
</feature>
<name>A0AA39MZS1_9AGAR</name>
<protein>
    <submittedName>
        <fullName evidence="2">Uncharacterized protein</fullName>
    </submittedName>
</protein>
<comment type="caution">
    <text evidence="2">The sequence shown here is derived from an EMBL/GenBank/DDBJ whole genome shotgun (WGS) entry which is preliminary data.</text>
</comment>
<sequence length="223" mass="25733">MAEVDSDEARRSAHNASRRRSYARHRESINQKRRDIYRLTKGERRSVASRSGSPIRRSTCDPPETRHTQVNSVRLHSALYTDALKKVEDAYMKFVVATMATPKGHTDIVYLVYQESITISPPDGSRSIIDNSILQMSSIAQTIRECRRVVLDSNDGGDLRLFDLALDPVNRLIEWLEEILYEALASPEGLRHKYIHKELAFQNYVFKGDMYQWFGLCRLFAPR</sequence>